<evidence type="ECO:0000313" key="2">
    <source>
        <dbReference type="WBParaSite" id="PS1159_v2.g5374.t1"/>
    </source>
</evidence>
<reference evidence="2" key="1">
    <citation type="submission" date="2022-11" db="UniProtKB">
        <authorList>
            <consortium name="WormBaseParasite"/>
        </authorList>
    </citation>
    <scope>IDENTIFICATION</scope>
</reference>
<evidence type="ECO:0000313" key="1">
    <source>
        <dbReference type="Proteomes" id="UP000887580"/>
    </source>
</evidence>
<name>A0AC35GHJ9_9BILA</name>
<sequence length="1651" mass="185039">MTAGDPSSEDSKVQVAVRVRPFNKRETDLSTKNVVQMESDQTFLFHPAEEKHPKTFAFDHCFESSDPLSTKFANQEEVFTKVGTGVIDNAFQGYNACIFAYGQTGSGKSYTMMGSPDNPGIIPRLCNAIFEKIQAETSESTNFKVEVSYMEIYNERVRDLLDPKKSAKTNLKVREHKSLGPMVDGLSVLAVSSFDQISGLLDEGNKCRTVAATNMNTESSRSHAVFTIRLTHTLFDIEKGFSGEKVSKISLVDLAGSERAGKTGAMGKRLEEGGNINKSLTTLGMVISALAERCGKKEKFVPYRDSVLTWLLKDNLGGNSRTVMIATISPAADNYEETLSTLRYADRAKKIVNHAIINEDPNAKVIRELREEVEVLKSQISQTKERETEYEELKERLLESERLVEQMNKSWEERLKETDVIYEERQKDLAQIGISVAESGIKVEKDRFYLVNLNADPSLNELLVYYINKKAIIGSGNDLEINESEGESRSISPDGKVDFVLQGLGVHPRHAQLEIIEEGFDDGLPRLYISPLFEGARILCNGSNISEKTLLKNGTRLLIGHNHFFRVNCPKDPKDDENSLMLASTMMEESQFFDYEKAWLECQSEEQGASISQAVDQYLEQINIKHQEEKQAALEKQYEEFERYIHGLTQTLQTPSTPMTPAGFGVPMTPSIVAMTPGCGLPPVAFPTNPRNLDKTKFFKWAQKREEVFKESLKTLKTEIVKANALVREANMIADEIMSNKRGQTRYDVTLQIPASNLRPSRIKIGTSVCEPVIVVRRNGMQGYQLWSVEQLENKLIDMREMYNDKINGNCNDQMGQSTSSTVASDSPTGINSASSGICEDEDDEDSEGSLIDTFFESQEKHSLIGVANVFLEVLFHDMKLDYHVPIISQQGEVCGKLHVEIYRLPTPSNPSDSVMSDSTDSIESGSSYSGGAGGTHGFLGKTIRCRIRIKKASNLPQSLSHFVFCQYSFFNISEMLVVAPMFDPSSASAERIHPAHATNVKFDHEKDFSVLVTEEFLEYIQEDALSIEVWGHRSAGLGLEAIESSEELTEVALKQKGLQERWAEVTNRIEFWCDIKELNENGDYSSVEVVDSSQNKVGTGGIYQLKQGQQRRITVRLRSLPERGNLPINFGEISTVSIGSICVKESDDDEKQLDSYQEEDLDKIREQWTQALSKRQKYLEQQINALSEKGTTKTELDLEREQSLINQWVSLTEERNAVSVPQPNSHIPGAPADANWNPPGIEKHIPVVFLDINSEEYSAEETVTTKVAGLNNVLQYEAYERMISLPILEKDSEEAEATCSWDSSIHSSAALNRATNSGERIYAIIRVVVRLSQPVAVDLVLRKRICLNVYKKPSFTERLMKKIVGGESLFGTGVYYDLVGYIPKATLDMEDRETLAMMAARHTSTNEDEFDEKRQRPATAKGQSNYIEAYTKSIQAVEWMLKLDRLRQESAMFNMLNKQERAARLSGIYGMPSNNFRMKRAVSLPNTINNVTLPPIPPSSQNPHHRYSNNHSSGIPSSTNNNNENLSNNKIMEMSTSASSGYSSMVNSLVSPMMEYGGRLSGIDEEQQIQFSEILTKEPPRSFTVPETLHSTNQHFSPKPVSPRLLSDLNQDEENNIQYSCANHLFNESSTPRRQASGTTINLEFDVSHA</sequence>
<organism evidence="1 2">
    <name type="scientific">Panagrolaimus sp. PS1159</name>
    <dbReference type="NCBI Taxonomy" id="55785"/>
    <lineage>
        <taxon>Eukaryota</taxon>
        <taxon>Metazoa</taxon>
        <taxon>Ecdysozoa</taxon>
        <taxon>Nematoda</taxon>
        <taxon>Chromadorea</taxon>
        <taxon>Rhabditida</taxon>
        <taxon>Tylenchina</taxon>
        <taxon>Panagrolaimomorpha</taxon>
        <taxon>Panagrolaimoidea</taxon>
        <taxon>Panagrolaimidae</taxon>
        <taxon>Panagrolaimus</taxon>
    </lineage>
</organism>
<proteinExistence type="predicted"/>
<dbReference type="Proteomes" id="UP000887580">
    <property type="component" value="Unplaced"/>
</dbReference>
<accession>A0AC35GHJ9</accession>
<dbReference type="WBParaSite" id="PS1159_v2.g5374.t1">
    <property type="protein sequence ID" value="PS1159_v2.g5374.t1"/>
    <property type="gene ID" value="PS1159_v2.g5374"/>
</dbReference>
<protein>
    <submittedName>
        <fullName evidence="2">Kinesin motor domain-containing protein</fullName>
    </submittedName>
</protein>